<proteinExistence type="predicted"/>
<name>A0A371D1W6_9APHY</name>
<organism evidence="2 3">
    <name type="scientific">Lentinus brumalis</name>
    <dbReference type="NCBI Taxonomy" id="2498619"/>
    <lineage>
        <taxon>Eukaryota</taxon>
        <taxon>Fungi</taxon>
        <taxon>Dikarya</taxon>
        <taxon>Basidiomycota</taxon>
        <taxon>Agaricomycotina</taxon>
        <taxon>Agaricomycetes</taxon>
        <taxon>Polyporales</taxon>
        <taxon>Polyporaceae</taxon>
        <taxon>Lentinus</taxon>
    </lineage>
</organism>
<protein>
    <submittedName>
        <fullName evidence="2">Uncharacterized protein</fullName>
    </submittedName>
</protein>
<dbReference type="EMBL" id="KZ857426">
    <property type="protein sequence ID" value="RDX46513.1"/>
    <property type="molecule type" value="Genomic_DNA"/>
</dbReference>
<gene>
    <name evidence="2" type="ORF">OH76DRAFT_831150</name>
</gene>
<sequence>MTSIIMTSTSSYNIYARYTFKTPEGWAFSDDKAVVRQEYKRWQAAERRRNLKAQNTAKTTTRARARSVGAEDVDEAAKRKAFLKVIEDERAAKLKARILENRRRKTKRKATSAVDGDRAVKKAKTNHVAGILKVDGGATGTKQVRWCGSVQEPRETVRPKIVRVSCPDSDPTARSQNATTTPAPTTMQIWPWPKVPMGLSLTFEDAPEVRPGEAKPRKAMVMRHSDDHQWNRKIVIPPWTYRHAQYHKLWKMHVGLERRIKFRAELGAPMARLLLASCL</sequence>
<dbReference type="AlphaFoldDB" id="A0A371D1W6"/>
<accession>A0A371D1W6</accession>
<feature type="compositionally biased region" description="Polar residues" evidence="1">
    <location>
        <begin position="172"/>
        <end position="187"/>
    </location>
</feature>
<evidence type="ECO:0000256" key="1">
    <source>
        <dbReference type="SAM" id="MobiDB-lite"/>
    </source>
</evidence>
<dbReference type="OrthoDB" id="10436079at2759"/>
<keyword evidence="3" id="KW-1185">Reference proteome</keyword>
<dbReference type="Proteomes" id="UP000256964">
    <property type="component" value="Unassembled WGS sequence"/>
</dbReference>
<evidence type="ECO:0000313" key="2">
    <source>
        <dbReference type="EMBL" id="RDX46513.1"/>
    </source>
</evidence>
<feature type="region of interest" description="Disordered" evidence="1">
    <location>
        <begin position="164"/>
        <end position="187"/>
    </location>
</feature>
<reference evidence="2 3" key="1">
    <citation type="journal article" date="2018" name="Biotechnol. Biofuels">
        <title>Integrative visual omics of the white-rot fungus Polyporus brumalis exposes the biotechnological potential of its oxidative enzymes for delignifying raw plant biomass.</title>
        <authorList>
            <person name="Miyauchi S."/>
            <person name="Rancon A."/>
            <person name="Drula E."/>
            <person name="Hage H."/>
            <person name="Chaduli D."/>
            <person name="Favel A."/>
            <person name="Grisel S."/>
            <person name="Henrissat B."/>
            <person name="Herpoel-Gimbert I."/>
            <person name="Ruiz-Duenas F.J."/>
            <person name="Chevret D."/>
            <person name="Hainaut M."/>
            <person name="Lin J."/>
            <person name="Wang M."/>
            <person name="Pangilinan J."/>
            <person name="Lipzen A."/>
            <person name="Lesage-Meessen L."/>
            <person name="Navarro D."/>
            <person name="Riley R."/>
            <person name="Grigoriev I.V."/>
            <person name="Zhou S."/>
            <person name="Raouche S."/>
            <person name="Rosso M.N."/>
        </authorList>
    </citation>
    <scope>NUCLEOTIDE SEQUENCE [LARGE SCALE GENOMIC DNA]</scope>
    <source>
        <strain evidence="2 3">BRFM 1820</strain>
    </source>
</reference>
<evidence type="ECO:0000313" key="3">
    <source>
        <dbReference type="Proteomes" id="UP000256964"/>
    </source>
</evidence>